<accession>A0AAD7N8V1</accession>
<keyword evidence="1" id="KW-0812">Transmembrane</keyword>
<evidence type="ECO:0000313" key="3">
    <source>
        <dbReference type="Proteomes" id="UP001215598"/>
    </source>
</evidence>
<evidence type="ECO:0000313" key="2">
    <source>
        <dbReference type="EMBL" id="KAJ7751663.1"/>
    </source>
</evidence>
<organism evidence="2 3">
    <name type="scientific">Mycena metata</name>
    <dbReference type="NCBI Taxonomy" id="1033252"/>
    <lineage>
        <taxon>Eukaryota</taxon>
        <taxon>Fungi</taxon>
        <taxon>Dikarya</taxon>
        <taxon>Basidiomycota</taxon>
        <taxon>Agaricomycotina</taxon>
        <taxon>Agaricomycetes</taxon>
        <taxon>Agaricomycetidae</taxon>
        <taxon>Agaricales</taxon>
        <taxon>Marasmiineae</taxon>
        <taxon>Mycenaceae</taxon>
        <taxon>Mycena</taxon>
    </lineage>
</organism>
<protein>
    <submittedName>
        <fullName evidence="2">Uncharacterized protein</fullName>
    </submittedName>
</protein>
<proteinExistence type="predicted"/>
<comment type="caution">
    <text evidence="2">The sequence shown here is derived from an EMBL/GenBank/DDBJ whole genome shotgun (WGS) entry which is preliminary data.</text>
</comment>
<gene>
    <name evidence="2" type="ORF">B0H16DRAFT_823553</name>
</gene>
<dbReference type="AlphaFoldDB" id="A0AAD7N8V1"/>
<keyword evidence="1" id="KW-1133">Transmembrane helix</keyword>
<keyword evidence="1" id="KW-0472">Membrane</keyword>
<evidence type="ECO:0000256" key="1">
    <source>
        <dbReference type="SAM" id="Phobius"/>
    </source>
</evidence>
<reference evidence="2" key="1">
    <citation type="submission" date="2023-03" db="EMBL/GenBank/DDBJ databases">
        <title>Massive genome expansion in bonnet fungi (Mycena s.s.) driven by repeated elements and novel gene families across ecological guilds.</title>
        <authorList>
            <consortium name="Lawrence Berkeley National Laboratory"/>
            <person name="Harder C.B."/>
            <person name="Miyauchi S."/>
            <person name="Viragh M."/>
            <person name="Kuo A."/>
            <person name="Thoen E."/>
            <person name="Andreopoulos B."/>
            <person name="Lu D."/>
            <person name="Skrede I."/>
            <person name="Drula E."/>
            <person name="Henrissat B."/>
            <person name="Morin E."/>
            <person name="Kohler A."/>
            <person name="Barry K."/>
            <person name="LaButti K."/>
            <person name="Morin E."/>
            <person name="Salamov A."/>
            <person name="Lipzen A."/>
            <person name="Mereny Z."/>
            <person name="Hegedus B."/>
            <person name="Baldrian P."/>
            <person name="Stursova M."/>
            <person name="Weitz H."/>
            <person name="Taylor A."/>
            <person name="Grigoriev I.V."/>
            <person name="Nagy L.G."/>
            <person name="Martin F."/>
            <person name="Kauserud H."/>
        </authorList>
    </citation>
    <scope>NUCLEOTIDE SEQUENCE</scope>
    <source>
        <strain evidence="2">CBHHK182m</strain>
    </source>
</reference>
<dbReference type="EMBL" id="JARKIB010000061">
    <property type="protein sequence ID" value="KAJ7751663.1"/>
    <property type="molecule type" value="Genomic_DNA"/>
</dbReference>
<feature type="transmembrane region" description="Helical" evidence="1">
    <location>
        <begin position="20"/>
        <end position="42"/>
    </location>
</feature>
<keyword evidence="3" id="KW-1185">Reference proteome</keyword>
<dbReference type="Proteomes" id="UP001215598">
    <property type="component" value="Unassembled WGS sequence"/>
</dbReference>
<sequence length="218" mass="25079">MTPKLITSLTGMVADGFGQMSLYLLSPIPLFISGPLMSLFAWMDQPSNARYPYLFSTIVLPPSVLELNGRQTLIPFSTPKLHPKIQTSLTLRVTTKQTHRHQRSISRPRTTSLQCRRRLQRLRQHHLKKTQKLNGPCNIFVTCIQGFLRYLKVKHLPRRSNLKTVSVKLLLSTQRIIKIWPNGTRSVQMSERRLLQRVGQQMGSGDMLLKTKGRVRRV</sequence>
<name>A0AAD7N8V1_9AGAR</name>